<reference evidence="3 4" key="1">
    <citation type="submission" date="2020-08" db="EMBL/GenBank/DDBJ databases">
        <title>Genomic Encyclopedia of Type Strains, Phase IV (KMG-IV): sequencing the most valuable type-strain genomes for metagenomic binning, comparative biology and taxonomic classification.</title>
        <authorList>
            <person name="Goeker M."/>
        </authorList>
    </citation>
    <scope>NUCLEOTIDE SEQUENCE [LARGE SCALE GENOMIC DNA]</scope>
    <source>
        <strain evidence="3 4">DSM 29514</strain>
    </source>
</reference>
<accession>A0A7W6PQL1</accession>
<evidence type="ECO:0000313" key="3">
    <source>
        <dbReference type="EMBL" id="MBB4142017.1"/>
    </source>
</evidence>
<dbReference type="RefSeq" id="WP_165135752.1">
    <property type="nucleotide sequence ID" value="NZ_CP049250.1"/>
</dbReference>
<name>A0A7W6PQL1_9HYPH</name>
<evidence type="ECO:0000313" key="4">
    <source>
        <dbReference type="Proteomes" id="UP000519897"/>
    </source>
</evidence>
<keyword evidence="1" id="KW-0812">Transmembrane</keyword>
<organism evidence="3 4">
    <name type="scientific">Rhizobium rhizoryzae</name>
    <dbReference type="NCBI Taxonomy" id="451876"/>
    <lineage>
        <taxon>Bacteria</taxon>
        <taxon>Pseudomonadati</taxon>
        <taxon>Pseudomonadota</taxon>
        <taxon>Alphaproteobacteria</taxon>
        <taxon>Hyphomicrobiales</taxon>
        <taxon>Rhizobiaceae</taxon>
        <taxon>Rhizobium/Agrobacterium group</taxon>
        <taxon>Rhizobium</taxon>
    </lineage>
</organism>
<dbReference type="Pfam" id="PF13116">
    <property type="entry name" value="YhdP"/>
    <property type="match status" value="1"/>
</dbReference>
<dbReference type="AlphaFoldDB" id="A0A7W6PQL1"/>
<keyword evidence="1" id="KW-1133">Transmembrane helix</keyword>
<sequence length="1138" mass="121764">MAEIRGEKVSFRRKDLIPLHDLPSAQAHDPMIVHCPPPVSRWRGIFRLCVIFILLVVAAIGSGFFAIEGGFIDSALNARAQASLNAAIGPRYQATVGSTVIRFDSDFRLALEAREVDIIEVATKAHLTNTGAIRLTIDPLALVSGRVSIRHLEAEKINLDTALLPAGDPMDLSKARVDRWPSTMEQAFQRLDEARGLIERTRTGSVNISGINIQFPPDREGRVSTLLIDDLTLTLDDQGQVQLKGLMHLDGRRADLQVNATAQNGVTKALMAQISGLDLTPFLLQRMEGGLPREGLEGSINITLNASRDTAETKPSIRADIHHAPGKIYFDGVPQDLTGAEVRVAYNFARNSIEILPSEMRFGPTVVPLTGAIVDLNRLNAQDTRPGFGLDLLVSGGRAQGAVGGEAPVLFDLRAAGRFLTAERRLEFNDMQVSSPLGQMAGSLQMRFLGAQSPEISFGAQLPRMDVAGVKQLWPFWMAHKARDWVVANMFGGTVTNGSIAVFIPAGRMKGPNVPLELAANELRIAFDIADNRLNLPGELPPVRNVAGHFDLVGERLKFDVRQAASYFGSDRSVDIQGGSFRIQSTYAKPLMAELDLQIAGNADAIAEVASFKPINGLKNTEFAPADFSGKAVASVSARFGLVNDQHPPPPQFKGKIALQDVKISKKIADRSVSAINGDLQVDSDAARLDAKAEIDGVPAEISMVEPFNGQSKIQRELTVNATLNNDQRDKLLPGLGDIVNGPVELELSRIDSDRQGVTLDLSKAKLSVPWLGWTKGSGIPAKASLEVASKDGNINVRNLAISGDGFGVAGDLSLKNGALSSAEFSRVKLSPADSFAISIRRAKGGLEVSASGDAADIRPVLSKLKGQGASEPRSGAAAKASDAARVRLKLDKIIGFNDEVLFNTTGDIAVSGGDLQSIAFSGVTESRQAVVAQTAGSGQGSVLTLTSGDAGSLARFANLYGHMRGGLLNVRLNNESGSNWSGNIDIRSFALVEENRLQSIVSTPGQDGRSLNSAVKRDIDVSSAKFQRAFARIVYRDGTLSAENGIVRGEQIGATFQGMIRDAVGNLDMTGTFMPAYGLNRLFAELPVIGTLLGNGRDRGLLGITFKVTGSIDKPQLTVNPLSLIAPGVFRQIFEFQ</sequence>
<gene>
    <name evidence="3" type="ORF">GGQ72_000516</name>
</gene>
<dbReference type="EMBL" id="JACIEC010000001">
    <property type="protein sequence ID" value="MBB4142017.1"/>
    <property type="molecule type" value="Genomic_DNA"/>
</dbReference>
<protein>
    <recommendedName>
        <fullName evidence="2">YhdP central domain-containing protein</fullName>
    </recommendedName>
</protein>
<evidence type="ECO:0000256" key="1">
    <source>
        <dbReference type="SAM" id="Phobius"/>
    </source>
</evidence>
<keyword evidence="4" id="KW-1185">Reference proteome</keyword>
<dbReference type="Proteomes" id="UP000519897">
    <property type="component" value="Unassembled WGS sequence"/>
</dbReference>
<feature type="transmembrane region" description="Helical" evidence="1">
    <location>
        <begin position="45"/>
        <end position="67"/>
    </location>
</feature>
<proteinExistence type="predicted"/>
<feature type="domain" description="YhdP central" evidence="2">
    <location>
        <begin position="423"/>
        <end position="892"/>
    </location>
</feature>
<comment type="caution">
    <text evidence="3">The sequence shown here is derived from an EMBL/GenBank/DDBJ whole genome shotgun (WGS) entry which is preliminary data.</text>
</comment>
<keyword evidence="1" id="KW-0472">Membrane</keyword>
<evidence type="ECO:0000259" key="2">
    <source>
        <dbReference type="Pfam" id="PF13116"/>
    </source>
</evidence>
<dbReference type="InterPro" id="IPR025263">
    <property type="entry name" value="YhdP_central"/>
</dbReference>